<sequence length="541" mass="61100">MVLERLIARNSLRGEAPEKHSRGMGGHRQIPPASDQDASRVTLYCGLSGFGMARITDLGDSVMRMEPRPFRPFKTSEEYLVAMVEDLAEWLNNLYNLRLDMECFFDRLEDGVALCKKRFELSQAVQLEDRDRGSGHAILSHVPELLSPETTSRVGPSELLSPETTSRVGPSELLSPETTSRVGPSELLLPETTARLGLQNSSCLKQHLELGLQNSSRLKQHLELGLRNSSCLKQHLELGLQNSSRLKHQLELGLQNSSRLKQHLELGLRNSSRLKQNCQHANNVRQTAHKFRLRNPHKTRLFSSYDIPETEVKFREGAAPGTFFARDNIHNFISWCRALGIYECLLFETDDLVMRKNIKSVVLCLLEVARRGAKYGMEAPLLVQMEREIDRDIAKDRGESVSSGVSEDEADGEEEDNGHWGPTGDVEFGPHPQLITNDLKSLDELQQKQDCHISVRQTAVLGLPEVRNEARILLRLATKDLQRCRISQLIRRSVARLFLPLLPSSDAKLLLTERKGRGRQNSKQTTTVDRERAADNACREQ</sequence>
<dbReference type="GO" id="GO:0001725">
    <property type="term" value="C:stress fiber"/>
    <property type="evidence" value="ECO:0007669"/>
    <property type="project" value="TreeGrafter"/>
</dbReference>
<dbReference type="PANTHER" id="PTHR46756">
    <property type="entry name" value="TRANSGELIN"/>
    <property type="match status" value="1"/>
</dbReference>
<dbReference type="EMBL" id="OB660443">
    <property type="protein sequence ID" value="CAD7224803.1"/>
    <property type="molecule type" value="Genomic_DNA"/>
</dbReference>
<feature type="region of interest" description="Disordered" evidence="1">
    <location>
        <begin position="513"/>
        <end position="541"/>
    </location>
</feature>
<dbReference type="GO" id="GO:0051015">
    <property type="term" value="F:actin filament binding"/>
    <property type="evidence" value="ECO:0007669"/>
    <property type="project" value="TreeGrafter"/>
</dbReference>
<evidence type="ECO:0000313" key="3">
    <source>
        <dbReference type="EMBL" id="CAD7224803.1"/>
    </source>
</evidence>
<feature type="compositionally biased region" description="Basic and acidic residues" evidence="1">
    <location>
        <begin position="528"/>
        <end position="541"/>
    </location>
</feature>
<feature type="region of interest" description="Disordered" evidence="1">
    <location>
        <begin position="147"/>
        <end position="185"/>
    </location>
</feature>
<feature type="domain" description="Calponin-homology (CH)" evidence="2">
    <location>
        <begin position="314"/>
        <end position="372"/>
    </location>
</feature>
<gene>
    <name evidence="3" type="ORF">CTOB1V02_LOCUS2756</name>
</gene>
<dbReference type="GO" id="GO:0035371">
    <property type="term" value="C:microtubule plus-end"/>
    <property type="evidence" value="ECO:0007669"/>
    <property type="project" value="TreeGrafter"/>
</dbReference>
<dbReference type="InterPro" id="IPR001715">
    <property type="entry name" value="CH_dom"/>
</dbReference>
<dbReference type="GO" id="GO:1904825">
    <property type="term" value="P:protein localization to microtubule plus-end"/>
    <property type="evidence" value="ECO:0007669"/>
    <property type="project" value="TreeGrafter"/>
</dbReference>
<dbReference type="GO" id="GO:0005737">
    <property type="term" value="C:cytoplasm"/>
    <property type="evidence" value="ECO:0007669"/>
    <property type="project" value="TreeGrafter"/>
</dbReference>
<name>A0A7R8W8I8_9CRUS</name>
<feature type="region of interest" description="Disordered" evidence="1">
    <location>
        <begin position="14"/>
        <end position="37"/>
    </location>
</feature>
<dbReference type="GO" id="GO:0031110">
    <property type="term" value="P:regulation of microtubule polymerization or depolymerization"/>
    <property type="evidence" value="ECO:0007669"/>
    <property type="project" value="TreeGrafter"/>
</dbReference>
<dbReference type="AlphaFoldDB" id="A0A7R8W8I8"/>
<dbReference type="PANTHER" id="PTHR46756:SF18">
    <property type="entry name" value="GAS2-LIKE PROTEIN PICKLED EGGS"/>
    <property type="match status" value="1"/>
</dbReference>
<dbReference type="GO" id="GO:0005884">
    <property type="term" value="C:actin filament"/>
    <property type="evidence" value="ECO:0007669"/>
    <property type="project" value="TreeGrafter"/>
</dbReference>
<dbReference type="OrthoDB" id="206130at2759"/>
<dbReference type="GO" id="GO:0001578">
    <property type="term" value="P:microtubule bundle formation"/>
    <property type="evidence" value="ECO:0007669"/>
    <property type="project" value="TreeGrafter"/>
</dbReference>
<evidence type="ECO:0000256" key="1">
    <source>
        <dbReference type="SAM" id="MobiDB-lite"/>
    </source>
</evidence>
<accession>A0A7R8W8I8</accession>
<proteinExistence type="predicted"/>
<organism evidence="3">
    <name type="scientific">Cyprideis torosa</name>
    <dbReference type="NCBI Taxonomy" id="163714"/>
    <lineage>
        <taxon>Eukaryota</taxon>
        <taxon>Metazoa</taxon>
        <taxon>Ecdysozoa</taxon>
        <taxon>Arthropoda</taxon>
        <taxon>Crustacea</taxon>
        <taxon>Oligostraca</taxon>
        <taxon>Ostracoda</taxon>
        <taxon>Podocopa</taxon>
        <taxon>Podocopida</taxon>
        <taxon>Cytherocopina</taxon>
        <taxon>Cytheroidea</taxon>
        <taxon>Cytherideidae</taxon>
        <taxon>Cyprideis</taxon>
    </lineage>
</organism>
<dbReference type="GO" id="GO:0051764">
    <property type="term" value="P:actin crosslink formation"/>
    <property type="evidence" value="ECO:0007669"/>
    <property type="project" value="TreeGrafter"/>
</dbReference>
<dbReference type="Gene3D" id="1.10.418.10">
    <property type="entry name" value="Calponin-like domain"/>
    <property type="match status" value="2"/>
</dbReference>
<feature type="region of interest" description="Disordered" evidence="1">
    <location>
        <begin position="396"/>
        <end position="427"/>
    </location>
</feature>
<dbReference type="GO" id="GO:0008093">
    <property type="term" value="F:cytoskeletal anchor activity"/>
    <property type="evidence" value="ECO:0007669"/>
    <property type="project" value="TreeGrafter"/>
</dbReference>
<feature type="compositionally biased region" description="Acidic residues" evidence="1">
    <location>
        <begin position="406"/>
        <end position="416"/>
    </location>
</feature>
<dbReference type="GO" id="GO:0008017">
    <property type="term" value="F:microtubule binding"/>
    <property type="evidence" value="ECO:0007669"/>
    <property type="project" value="TreeGrafter"/>
</dbReference>
<protein>
    <recommendedName>
        <fullName evidence="2">Calponin-homology (CH) domain-containing protein</fullName>
    </recommendedName>
</protein>
<dbReference type="InterPro" id="IPR036872">
    <property type="entry name" value="CH_dom_sf"/>
</dbReference>
<evidence type="ECO:0000259" key="2">
    <source>
        <dbReference type="Pfam" id="PF00307"/>
    </source>
</evidence>
<reference evidence="3" key="1">
    <citation type="submission" date="2020-11" db="EMBL/GenBank/DDBJ databases">
        <authorList>
            <person name="Tran Van P."/>
        </authorList>
    </citation>
    <scope>NUCLEOTIDE SEQUENCE</scope>
</reference>
<dbReference type="SUPFAM" id="SSF47576">
    <property type="entry name" value="Calponin-homology domain, CH-domain"/>
    <property type="match status" value="2"/>
</dbReference>
<dbReference type="Pfam" id="PF00307">
    <property type="entry name" value="CH"/>
    <property type="match status" value="1"/>
</dbReference>